<dbReference type="GO" id="GO:0140359">
    <property type="term" value="F:ABC-type transporter activity"/>
    <property type="evidence" value="ECO:0007669"/>
    <property type="project" value="InterPro"/>
</dbReference>
<keyword evidence="2 5" id="KW-0812">Transmembrane</keyword>
<keyword evidence="3 5" id="KW-1133">Transmembrane helix</keyword>
<proteinExistence type="predicted"/>
<dbReference type="OrthoDB" id="5486437at2"/>
<dbReference type="InterPro" id="IPR013525">
    <property type="entry name" value="ABC2_TM"/>
</dbReference>
<evidence type="ECO:0000256" key="3">
    <source>
        <dbReference type="ARBA" id="ARBA00022989"/>
    </source>
</evidence>
<evidence type="ECO:0000256" key="1">
    <source>
        <dbReference type="ARBA" id="ARBA00004141"/>
    </source>
</evidence>
<feature type="transmembrane region" description="Helical" evidence="5">
    <location>
        <begin position="307"/>
        <end position="324"/>
    </location>
</feature>
<dbReference type="RefSeq" id="WP_003389382.1">
    <property type="nucleotide sequence ID" value="NZ_APBN01000006.1"/>
</dbReference>
<feature type="transmembrane region" description="Helical" evidence="5">
    <location>
        <begin position="363"/>
        <end position="384"/>
    </location>
</feature>
<feature type="transmembrane region" description="Helical" evidence="5">
    <location>
        <begin position="232"/>
        <end position="254"/>
    </location>
</feature>
<sequence length="393" mass="42323">MGTNIVWTVFRKELTDLLRDRKTLIGTFVIPMVVIPFVFFLLGTSYNNVEKEARSYVPISISGQSVLVDYLKQTPGVKLLNSPNPEADLQQGKLRAIISIPDGFDQQVKAGKPVKLAVAYDSTNQKSVYARSIIEEAVKKYSSEIVAKRLRQAGLSEQAIKPIETVYDNTASKDRQAGGMLAGIIPLMLVLSLASGGIAAATDLVAGEKERGTLEALLTAPIAANQLLTAKLLAVMVMSCISATASLLSLSFVFRMGPLTKAEAAFSFSFLEPGSLVVLAGTILLLAAMFAGLELTLSTIAKSFKEGQTYMTGVVVLAMIPSYMMMPLNPVDIPEWYYVLPVFSGVALCKEVFYGAIDPWHVIVGLGTSLLYVAGILALSARLFRREGAVIKG</sequence>
<keyword evidence="8" id="KW-1185">Reference proteome</keyword>
<comment type="subcellular location">
    <subcellularLocation>
        <location evidence="1">Membrane</location>
        <topology evidence="1">Multi-pass membrane protein</topology>
    </subcellularLocation>
</comment>
<name>M8DXR1_9BACL</name>
<dbReference type="Gene3D" id="3.40.1710.10">
    <property type="entry name" value="abc type-2 transporter like domain"/>
    <property type="match status" value="1"/>
</dbReference>
<evidence type="ECO:0000259" key="6">
    <source>
        <dbReference type="Pfam" id="PF12698"/>
    </source>
</evidence>
<dbReference type="GeneID" id="89501776"/>
<dbReference type="Pfam" id="PF12698">
    <property type="entry name" value="ABC2_membrane_3"/>
    <property type="match status" value="1"/>
</dbReference>
<evidence type="ECO:0000256" key="2">
    <source>
        <dbReference type="ARBA" id="ARBA00022692"/>
    </source>
</evidence>
<dbReference type="Proteomes" id="UP000012081">
    <property type="component" value="Unassembled WGS sequence"/>
</dbReference>
<feature type="transmembrane region" description="Helical" evidence="5">
    <location>
        <begin position="180"/>
        <end position="201"/>
    </location>
</feature>
<reference evidence="7 8" key="1">
    <citation type="submission" date="2013-03" db="EMBL/GenBank/DDBJ databases">
        <title>Assembly of a new bacterial strain Brevibacillus borstelensis AK1.</title>
        <authorList>
            <person name="Rajan I."/>
            <person name="PoliReddy D."/>
            <person name="Sugumar T."/>
            <person name="Rathinam K."/>
            <person name="Alqarawi S."/>
            <person name="Khalil A.B."/>
            <person name="Sivakumar N."/>
        </authorList>
    </citation>
    <scope>NUCLEOTIDE SEQUENCE [LARGE SCALE GENOMIC DNA]</scope>
    <source>
        <strain evidence="7 8">AK1</strain>
    </source>
</reference>
<dbReference type="PANTHER" id="PTHR43471">
    <property type="entry name" value="ABC TRANSPORTER PERMEASE"/>
    <property type="match status" value="1"/>
</dbReference>
<keyword evidence="4 5" id="KW-0472">Membrane</keyword>
<gene>
    <name evidence="7" type="ORF">I532_15701</name>
</gene>
<dbReference type="PANTHER" id="PTHR43471:SF3">
    <property type="entry name" value="ABC TRANSPORTER PERMEASE PROTEIN NATB"/>
    <property type="match status" value="1"/>
</dbReference>
<comment type="caution">
    <text evidence="7">The sequence shown here is derived from an EMBL/GenBank/DDBJ whole genome shotgun (WGS) entry which is preliminary data.</text>
</comment>
<organism evidence="7 8">
    <name type="scientific">Brevibacillus borstelensis AK1</name>
    <dbReference type="NCBI Taxonomy" id="1300222"/>
    <lineage>
        <taxon>Bacteria</taxon>
        <taxon>Bacillati</taxon>
        <taxon>Bacillota</taxon>
        <taxon>Bacilli</taxon>
        <taxon>Bacillales</taxon>
        <taxon>Paenibacillaceae</taxon>
        <taxon>Brevibacillus</taxon>
    </lineage>
</organism>
<evidence type="ECO:0000313" key="8">
    <source>
        <dbReference type="Proteomes" id="UP000012081"/>
    </source>
</evidence>
<protein>
    <submittedName>
        <fullName evidence="7">Na(+) extrusion ABC transporter permease</fullName>
    </submittedName>
</protein>
<feature type="domain" description="ABC-2 type transporter transmembrane" evidence="6">
    <location>
        <begin position="21"/>
        <end position="381"/>
    </location>
</feature>
<dbReference type="EMBL" id="APBN01000006">
    <property type="protein sequence ID" value="EMT51801.1"/>
    <property type="molecule type" value="Genomic_DNA"/>
</dbReference>
<dbReference type="GO" id="GO:0016020">
    <property type="term" value="C:membrane"/>
    <property type="evidence" value="ECO:0007669"/>
    <property type="project" value="UniProtKB-SubCell"/>
</dbReference>
<feature type="transmembrane region" description="Helical" evidence="5">
    <location>
        <begin position="24"/>
        <end position="44"/>
    </location>
</feature>
<dbReference type="STRING" id="1300222.I532_15701"/>
<dbReference type="PATRIC" id="fig|1300222.3.peg.3285"/>
<evidence type="ECO:0000256" key="4">
    <source>
        <dbReference type="ARBA" id="ARBA00023136"/>
    </source>
</evidence>
<evidence type="ECO:0000313" key="7">
    <source>
        <dbReference type="EMBL" id="EMT51801.1"/>
    </source>
</evidence>
<accession>M8DXR1</accession>
<evidence type="ECO:0000256" key="5">
    <source>
        <dbReference type="SAM" id="Phobius"/>
    </source>
</evidence>
<feature type="transmembrane region" description="Helical" evidence="5">
    <location>
        <begin position="336"/>
        <end position="357"/>
    </location>
</feature>
<feature type="transmembrane region" description="Helical" evidence="5">
    <location>
        <begin position="275"/>
        <end position="301"/>
    </location>
</feature>
<dbReference type="AlphaFoldDB" id="M8DXR1"/>